<feature type="compositionally biased region" description="Basic and acidic residues" evidence="1">
    <location>
        <begin position="433"/>
        <end position="442"/>
    </location>
</feature>
<proteinExistence type="predicted"/>
<dbReference type="PANTHER" id="PTHR36884:SF1">
    <property type="entry name" value="FIP1[V]-LIKE PROTEIN"/>
    <property type="match status" value="1"/>
</dbReference>
<dbReference type="GO" id="GO:0016607">
    <property type="term" value="C:nuclear speck"/>
    <property type="evidence" value="ECO:0007669"/>
    <property type="project" value="TreeGrafter"/>
</dbReference>
<sequence length="452" mass="48254">MEDDDEFGDLYTDVLRTFPSSSSTASQPPHTGAPLSRPIDIDLQSDVVDVPSAALDSNLTGSEICNIDSSRLSDSKPEAVAGPASKNWESPSAAAEASAIRVLHTADLNLAVDEEEDAPFRDEKSADKLDIIGADKDGDTIEHDPGMADQLNGSMEDLGSEPVIPGLATAPLSNPASDVAPPADFGSSRCDGIDGQGDDWDSDSDDDLQIVLNDNNHGHMGMETNGLMVASNDDDEDEEPLVIVADNDVGHQPAEEQDWGEDQGQAADGKEIADPSKANGGLMAAPKTGYSNYGYHPFHSQFKYVRPGAAPLPGGPSVGSGGAVGHIRPSVNTNNTVGRGRGDWRLPGMKGTPLQKGFHPGFWGVQGRGPQGLFETEKEKKRRAQGVWAVGTVAAAAAPCVQPFKPPPKKRRRELESCPMGFDSQRRSRRRRMMMEKSKNRGLENTYLLSKS</sequence>
<evidence type="ECO:0000256" key="1">
    <source>
        <dbReference type="SAM" id="MobiDB-lite"/>
    </source>
</evidence>
<dbReference type="EMBL" id="JAKOGI010002138">
    <property type="protein sequence ID" value="KAJ8422798.1"/>
    <property type="molecule type" value="Genomic_DNA"/>
</dbReference>
<dbReference type="PANTHER" id="PTHR36884">
    <property type="entry name" value="FIP1[III]-LIKE PROTEIN"/>
    <property type="match status" value="1"/>
</dbReference>
<dbReference type="AlphaFoldDB" id="A0A9Q1GQI0"/>
<name>A0A9Q1GQI0_9CARY</name>
<feature type="region of interest" description="Disordered" evidence="1">
    <location>
        <begin position="325"/>
        <end position="347"/>
    </location>
</feature>
<feature type="region of interest" description="Disordered" evidence="1">
    <location>
        <begin position="18"/>
        <end position="39"/>
    </location>
</feature>
<dbReference type="InterPro" id="IPR044976">
    <property type="entry name" value="FIPS5/FIPS3-like"/>
</dbReference>
<feature type="region of interest" description="Disordered" evidence="1">
    <location>
        <begin position="68"/>
        <end position="92"/>
    </location>
</feature>
<comment type="caution">
    <text evidence="2">The sequence shown here is derived from an EMBL/GenBank/DDBJ whole genome shotgun (WGS) entry which is preliminary data.</text>
</comment>
<gene>
    <name evidence="2" type="ORF">Cgig2_024566</name>
</gene>
<evidence type="ECO:0000313" key="3">
    <source>
        <dbReference type="Proteomes" id="UP001153076"/>
    </source>
</evidence>
<organism evidence="2 3">
    <name type="scientific">Carnegiea gigantea</name>
    <dbReference type="NCBI Taxonomy" id="171969"/>
    <lineage>
        <taxon>Eukaryota</taxon>
        <taxon>Viridiplantae</taxon>
        <taxon>Streptophyta</taxon>
        <taxon>Embryophyta</taxon>
        <taxon>Tracheophyta</taxon>
        <taxon>Spermatophyta</taxon>
        <taxon>Magnoliopsida</taxon>
        <taxon>eudicotyledons</taxon>
        <taxon>Gunneridae</taxon>
        <taxon>Pentapetalae</taxon>
        <taxon>Caryophyllales</taxon>
        <taxon>Cactineae</taxon>
        <taxon>Cactaceae</taxon>
        <taxon>Cactoideae</taxon>
        <taxon>Echinocereeae</taxon>
        <taxon>Carnegiea</taxon>
    </lineage>
</organism>
<feature type="region of interest" description="Disordered" evidence="1">
    <location>
        <begin position="113"/>
        <end position="208"/>
    </location>
</feature>
<accession>A0A9Q1GQI0</accession>
<evidence type="ECO:0000313" key="2">
    <source>
        <dbReference type="EMBL" id="KAJ8422798.1"/>
    </source>
</evidence>
<dbReference type="GO" id="GO:0003723">
    <property type="term" value="F:RNA binding"/>
    <property type="evidence" value="ECO:0007669"/>
    <property type="project" value="TreeGrafter"/>
</dbReference>
<keyword evidence="3" id="KW-1185">Reference proteome</keyword>
<protein>
    <submittedName>
        <fullName evidence="2">Uncharacterized protein</fullName>
    </submittedName>
</protein>
<feature type="compositionally biased region" description="Polar residues" evidence="1">
    <location>
        <begin position="18"/>
        <end position="29"/>
    </location>
</feature>
<reference evidence="2" key="1">
    <citation type="submission" date="2022-04" db="EMBL/GenBank/DDBJ databases">
        <title>Carnegiea gigantea Genome sequencing and assembly v2.</title>
        <authorList>
            <person name="Copetti D."/>
            <person name="Sanderson M.J."/>
            <person name="Burquez A."/>
            <person name="Wojciechowski M.F."/>
        </authorList>
    </citation>
    <scope>NUCLEOTIDE SEQUENCE</scope>
    <source>
        <strain evidence="2">SGP5-SGP5p</strain>
        <tissue evidence="2">Aerial part</tissue>
    </source>
</reference>
<dbReference type="Proteomes" id="UP001153076">
    <property type="component" value="Unassembled WGS sequence"/>
</dbReference>
<feature type="compositionally biased region" description="Basic and acidic residues" evidence="1">
    <location>
        <begin position="118"/>
        <end position="146"/>
    </location>
</feature>
<dbReference type="GO" id="GO:0006397">
    <property type="term" value="P:mRNA processing"/>
    <property type="evidence" value="ECO:0007669"/>
    <property type="project" value="InterPro"/>
</dbReference>
<feature type="region of interest" description="Disordered" evidence="1">
    <location>
        <begin position="401"/>
        <end position="452"/>
    </location>
</feature>
<feature type="region of interest" description="Disordered" evidence="1">
    <location>
        <begin position="253"/>
        <end position="280"/>
    </location>
</feature>
<dbReference type="OrthoDB" id="1743229at2759"/>
<feature type="compositionally biased region" description="Acidic residues" evidence="1">
    <location>
        <begin position="196"/>
        <end position="208"/>
    </location>
</feature>